<evidence type="ECO:0000313" key="2">
    <source>
        <dbReference type="EMBL" id="NAW65784.1"/>
    </source>
</evidence>
<keyword evidence="1" id="KW-0732">Signal</keyword>
<comment type="caution">
    <text evidence="2">The sequence shown here is derived from an EMBL/GenBank/DDBJ whole genome shotgun (WGS) entry which is preliminary data.</text>
</comment>
<gene>
    <name evidence="2" type="ORF">CAG72_11190</name>
</gene>
<dbReference type="RefSeq" id="WP_027251401.1">
    <property type="nucleotide sequence ID" value="NZ_WXWV01000014.1"/>
</dbReference>
<evidence type="ECO:0000256" key="1">
    <source>
        <dbReference type="SAM" id="SignalP"/>
    </source>
</evidence>
<proteinExistence type="predicted"/>
<reference evidence="2 3" key="1">
    <citation type="submission" date="2017-05" db="EMBL/GenBank/DDBJ databases">
        <title>High clonality and local adaptation shapes Vibrionaceae linages within an endangered oasis.</title>
        <authorList>
            <person name="Vazquez-Rosas-Landa M."/>
        </authorList>
    </citation>
    <scope>NUCLEOTIDE SEQUENCE [LARGE SCALE GENOMIC DNA]</scope>
    <source>
        <strain evidence="2 3">P46_P4S1P180</strain>
    </source>
</reference>
<feature type="chain" id="PRO_5035280607" evidence="1">
    <location>
        <begin position="21"/>
        <end position="119"/>
    </location>
</feature>
<dbReference type="AlphaFoldDB" id="A0A7X4WBR7"/>
<dbReference type="Proteomes" id="UP000465712">
    <property type="component" value="Unassembled WGS sequence"/>
</dbReference>
<evidence type="ECO:0000313" key="3">
    <source>
        <dbReference type="Proteomes" id="UP000465712"/>
    </source>
</evidence>
<feature type="signal peptide" evidence="1">
    <location>
        <begin position="1"/>
        <end position="20"/>
    </location>
</feature>
<organism evidence="2 3">
    <name type="scientific">Photobacterium halotolerans</name>
    <dbReference type="NCBI Taxonomy" id="265726"/>
    <lineage>
        <taxon>Bacteria</taxon>
        <taxon>Pseudomonadati</taxon>
        <taxon>Pseudomonadota</taxon>
        <taxon>Gammaproteobacteria</taxon>
        <taxon>Vibrionales</taxon>
        <taxon>Vibrionaceae</taxon>
        <taxon>Photobacterium</taxon>
    </lineage>
</organism>
<protein>
    <submittedName>
        <fullName evidence="2">Uncharacterized protein</fullName>
    </submittedName>
</protein>
<sequence>MKSLIAPLFIASLTAFPVQADDLDQAAKDVCGCLAQPYAELEKALQAVKTDKGNDLSSLMNSKDELTKMMEATQTCMEDLRKQYPEIEADKALQKQVMDKTRQYCPNPLETLDLKAPAG</sequence>
<name>A0A7X4WBR7_9GAMM</name>
<dbReference type="EMBL" id="WXWW01000167">
    <property type="protein sequence ID" value="NAW65784.1"/>
    <property type="molecule type" value="Genomic_DNA"/>
</dbReference>
<accession>A0A7X4WBR7</accession>